<dbReference type="PROSITE" id="PS00903">
    <property type="entry name" value="CYT_DCMP_DEAMINASES_1"/>
    <property type="match status" value="1"/>
</dbReference>
<comment type="similarity">
    <text evidence="5 15">In the C-terminal section; belongs to the HTP reductase family.</text>
</comment>
<dbReference type="EC" id="3.5.4.26" evidence="15"/>
<dbReference type="GO" id="GO:0050661">
    <property type="term" value="F:NADP binding"/>
    <property type="evidence" value="ECO:0007669"/>
    <property type="project" value="InterPro"/>
</dbReference>
<dbReference type="NCBIfam" id="TIGR00227">
    <property type="entry name" value="ribD_Cterm"/>
    <property type="match status" value="1"/>
</dbReference>
<dbReference type="InterPro" id="IPR024072">
    <property type="entry name" value="DHFR-like_dom_sf"/>
</dbReference>
<protein>
    <recommendedName>
        <fullName evidence="15">Riboflavin biosynthesis protein RibD</fullName>
    </recommendedName>
    <domain>
        <recommendedName>
            <fullName evidence="15">Diaminohydroxyphosphoribosylaminopyrimidine deaminase</fullName>
            <shortName evidence="15">DRAP deaminase</shortName>
            <ecNumber evidence="15">3.5.4.26</ecNumber>
        </recommendedName>
        <alternativeName>
            <fullName evidence="15">Riboflavin-specific deaminase</fullName>
        </alternativeName>
    </domain>
    <domain>
        <recommendedName>
            <fullName evidence="15">5-amino-6-(5-phosphoribosylamino)uracil reductase</fullName>
            <ecNumber evidence="15">1.1.1.193</ecNumber>
        </recommendedName>
        <alternativeName>
            <fullName evidence="15">HTP reductase</fullName>
        </alternativeName>
    </domain>
</protein>
<keyword evidence="10 15" id="KW-0521">NADP</keyword>
<feature type="domain" description="CMP/dCMP-type deaminase" evidence="19">
    <location>
        <begin position="42"/>
        <end position="164"/>
    </location>
</feature>
<comment type="cofactor">
    <cofactor evidence="15 18">
        <name>Zn(2+)</name>
        <dbReference type="ChEBI" id="CHEBI:29105"/>
    </cofactor>
    <text evidence="15 18">Binds 1 zinc ion.</text>
</comment>
<keyword evidence="12" id="KW-0511">Multifunctional enzyme</keyword>
<dbReference type="eggNOG" id="COG0117">
    <property type="taxonomic scope" value="Bacteria"/>
</dbReference>
<dbReference type="InterPro" id="IPR011549">
    <property type="entry name" value="RibD_C"/>
</dbReference>
<sequence length="402" mass="43176">MDNSPVVAQADASSPNDTQENALLVGTAVSSDSPKKVRVGSDNDRQMMQRCLELARRALGRTSPNPLVGAVIVKDGEIVGEGFHPRAGEPHAEVFALRAAGNRAHGATIYVSLEPCNHYGRTPPCSEALIDAGVAKVVVGMVDPNPLVAGGGIDRLRRAGIEVLVGVEEAACHQLNEAFVHRILYKRPMGILKYAMTLDGKIATSFGHSAWVTSQEARSEVHQLRLSCDAVIVGGNTVRQDNPHLTSHQPGGHNPLRVVMSRRLNLPENARLWQTAEAPTLVLTEVGANPNFQDLLRKLGVEVVELPLLTPDQAMTYLYKRGFCSVLWECGGTLAASAIAQGAVQKVLAFIAPKIIGGSNAPTPVGDLGFTTMTEALSLERVRWRVIGVDCLVEGYLRQKSQ</sequence>
<dbReference type="PROSITE" id="PS51747">
    <property type="entry name" value="CYT_DCMP_DEAMINASES_2"/>
    <property type="match status" value="1"/>
</dbReference>
<evidence type="ECO:0000313" key="21">
    <source>
        <dbReference type="Proteomes" id="UP000010475"/>
    </source>
</evidence>
<dbReference type="STRING" id="56107.Cylst_4896"/>
<dbReference type="GO" id="GO:0008703">
    <property type="term" value="F:5-amino-6-(5-phosphoribosylamino)uracil reductase activity"/>
    <property type="evidence" value="ECO:0007669"/>
    <property type="project" value="UniProtKB-EC"/>
</dbReference>
<feature type="binding site" evidence="17">
    <location>
        <position position="211"/>
    </location>
    <ligand>
        <name>NADP(+)</name>
        <dbReference type="ChEBI" id="CHEBI:58349"/>
    </ligand>
</feature>
<evidence type="ECO:0000256" key="18">
    <source>
        <dbReference type="PIRSR" id="PIRSR006769-3"/>
    </source>
</evidence>
<dbReference type="UniPathway" id="UPA00275">
    <property type="reaction ID" value="UER00401"/>
</dbReference>
<evidence type="ECO:0000256" key="12">
    <source>
        <dbReference type="ARBA" id="ARBA00023268"/>
    </source>
</evidence>
<evidence type="ECO:0000256" key="9">
    <source>
        <dbReference type="ARBA" id="ARBA00022833"/>
    </source>
</evidence>
<dbReference type="Proteomes" id="UP000010475">
    <property type="component" value="Chromosome"/>
</dbReference>
<feature type="binding site" evidence="17">
    <location>
        <position position="209"/>
    </location>
    <ligand>
        <name>substrate</name>
    </ligand>
</feature>
<feature type="binding site" evidence="17">
    <location>
        <position position="237"/>
    </location>
    <ligand>
        <name>NADP(+)</name>
        <dbReference type="ChEBI" id="CHEBI:58349"/>
    </ligand>
</feature>
<evidence type="ECO:0000256" key="6">
    <source>
        <dbReference type="ARBA" id="ARBA00022619"/>
    </source>
</evidence>
<dbReference type="PANTHER" id="PTHR38011:SF7">
    <property type="entry name" value="2,5-DIAMINO-6-RIBOSYLAMINO-4(3H)-PYRIMIDINONE 5'-PHOSPHATE REDUCTASE"/>
    <property type="match status" value="1"/>
</dbReference>
<evidence type="ECO:0000256" key="5">
    <source>
        <dbReference type="ARBA" id="ARBA00007417"/>
    </source>
</evidence>
<accession>K9X394</accession>
<dbReference type="EMBL" id="CP003642">
    <property type="protein sequence ID" value="AFZ26948.1"/>
    <property type="molecule type" value="Genomic_DNA"/>
</dbReference>
<dbReference type="RefSeq" id="WP_015210185.1">
    <property type="nucleotide sequence ID" value="NC_019757.1"/>
</dbReference>
<dbReference type="GO" id="GO:0008270">
    <property type="term" value="F:zinc ion binding"/>
    <property type="evidence" value="ECO:0007669"/>
    <property type="project" value="InterPro"/>
</dbReference>
<feature type="binding site" evidence="17">
    <location>
        <begin position="331"/>
        <end position="337"/>
    </location>
    <ligand>
        <name>NADP(+)</name>
        <dbReference type="ChEBI" id="CHEBI:58349"/>
    </ligand>
</feature>
<reference evidence="20 21" key="1">
    <citation type="submission" date="2012-06" db="EMBL/GenBank/DDBJ databases">
        <title>Finished chromosome of genome of Cylindrospermum stagnale PCC 7417.</title>
        <authorList>
            <consortium name="US DOE Joint Genome Institute"/>
            <person name="Gugger M."/>
            <person name="Coursin T."/>
            <person name="Rippka R."/>
            <person name="Tandeau De Marsac N."/>
            <person name="Huntemann M."/>
            <person name="Wei C.-L."/>
            <person name="Han J."/>
            <person name="Detter J.C."/>
            <person name="Han C."/>
            <person name="Tapia R."/>
            <person name="Chen A."/>
            <person name="Kyrpides N."/>
            <person name="Mavromatis K."/>
            <person name="Markowitz V."/>
            <person name="Szeto E."/>
            <person name="Ivanova N."/>
            <person name="Pagani I."/>
            <person name="Pati A."/>
            <person name="Goodwin L."/>
            <person name="Nordberg H.P."/>
            <person name="Cantor M.N."/>
            <person name="Hua S.X."/>
            <person name="Woyke T."/>
            <person name="Kerfeld C.A."/>
        </authorList>
    </citation>
    <scope>NUCLEOTIDE SEQUENCE [LARGE SCALE GENOMIC DNA]</scope>
    <source>
        <strain evidence="20 21">PCC 7417</strain>
    </source>
</reference>
<comment type="catalytic activity">
    <reaction evidence="14 15">
        <text>2,5-diamino-6-hydroxy-4-(5-phosphoribosylamino)-pyrimidine + H2O + H(+) = 5-amino-6-(5-phospho-D-ribosylamino)uracil + NH4(+)</text>
        <dbReference type="Rhea" id="RHEA:21868"/>
        <dbReference type="ChEBI" id="CHEBI:15377"/>
        <dbReference type="ChEBI" id="CHEBI:15378"/>
        <dbReference type="ChEBI" id="CHEBI:28938"/>
        <dbReference type="ChEBI" id="CHEBI:58453"/>
        <dbReference type="ChEBI" id="CHEBI:58614"/>
        <dbReference type="EC" id="3.5.4.26"/>
    </reaction>
</comment>
<feature type="binding site" evidence="18">
    <location>
        <position position="116"/>
    </location>
    <ligand>
        <name>Zn(2+)</name>
        <dbReference type="ChEBI" id="CHEBI:29105"/>
        <note>catalytic</note>
    </ligand>
</feature>
<dbReference type="OrthoDB" id="9800865at2"/>
<dbReference type="CDD" id="cd01284">
    <property type="entry name" value="Riboflavin_deaminase-reductase"/>
    <property type="match status" value="1"/>
</dbReference>
<dbReference type="KEGG" id="csg:Cylst_4896"/>
<evidence type="ECO:0000256" key="17">
    <source>
        <dbReference type="PIRSR" id="PIRSR006769-2"/>
    </source>
</evidence>
<feature type="binding site" evidence="17">
    <location>
        <position position="195"/>
    </location>
    <ligand>
        <name>NADP(+)</name>
        <dbReference type="ChEBI" id="CHEBI:58349"/>
    </ligand>
</feature>
<dbReference type="Gene3D" id="3.40.140.10">
    <property type="entry name" value="Cytidine Deaminase, domain 2"/>
    <property type="match status" value="1"/>
</dbReference>
<keyword evidence="6 15" id="KW-0686">Riboflavin biosynthesis</keyword>
<dbReference type="PATRIC" id="fig|56107.3.peg.5378"/>
<dbReference type="SUPFAM" id="SSF53927">
    <property type="entry name" value="Cytidine deaminase-like"/>
    <property type="match status" value="1"/>
</dbReference>
<dbReference type="Pfam" id="PF00383">
    <property type="entry name" value="dCMP_cyt_deam_1"/>
    <property type="match status" value="1"/>
</dbReference>
<comment type="pathway">
    <text evidence="3 15">Cofactor biosynthesis; riboflavin biosynthesis; 5-amino-6-(D-ribitylamino)uracil from GTP: step 3/4.</text>
</comment>
<dbReference type="SUPFAM" id="SSF53597">
    <property type="entry name" value="Dihydrofolate reductase-like"/>
    <property type="match status" value="1"/>
</dbReference>
<feature type="binding site" evidence="17">
    <location>
        <position position="245"/>
    </location>
    <ligand>
        <name>substrate</name>
    </ligand>
</feature>
<gene>
    <name evidence="20" type="ORF">Cylst_4896</name>
</gene>
<dbReference type="eggNOG" id="COG1985">
    <property type="taxonomic scope" value="Bacteria"/>
</dbReference>
<comment type="similarity">
    <text evidence="4 15">In the N-terminal section; belongs to the cytidine and deoxycytidylate deaminase family.</text>
</comment>
<comment type="function">
    <text evidence="1 15">Converts 2,5-diamino-6-(ribosylamino)-4(3h)-pyrimidinone 5'-phosphate into 5-amino-6-(ribosylamino)-2,4(1h,3h)-pyrimidinedione 5'-phosphate.</text>
</comment>
<dbReference type="Pfam" id="PF01872">
    <property type="entry name" value="RibD_C"/>
    <property type="match status" value="1"/>
</dbReference>
<dbReference type="PIRSF" id="PIRSF006769">
    <property type="entry name" value="RibD"/>
    <property type="match status" value="1"/>
</dbReference>
<organism evidence="20 21">
    <name type="scientific">Cylindrospermum stagnale PCC 7417</name>
    <dbReference type="NCBI Taxonomy" id="56107"/>
    <lineage>
        <taxon>Bacteria</taxon>
        <taxon>Bacillati</taxon>
        <taxon>Cyanobacteriota</taxon>
        <taxon>Cyanophyceae</taxon>
        <taxon>Nostocales</taxon>
        <taxon>Nostocaceae</taxon>
        <taxon>Cylindrospermum</taxon>
    </lineage>
</organism>
<keyword evidence="7 15" id="KW-0479">Metal-binding</keyword>
<proteinExistence type="inferred from homology"/>
<dbReference type="HOGENOM" id="CLU_036590_1_2_3"/>
<dbReference type="GO" id="GO:0009231">
    <property type="term" value="P:riboflavin biosynthetic process"/>
    <property type="evidence" value="ECO:0007669"/>
    <property type="project" value="UniProtKB-UniPathway"/>
</dbReference>
<evidence type="ECO:0000256" key="8">
    <source>
        <dbReference type="ARBA" id="ARBA00022801"/>
    </source>
</evidence>
<dbReference type="InterPro" id="IPR050765">
    <property type="entry name" value="Riboflavin_Biosynth_HTPR"/>
</dbReference>
<dbReference type="NCBIfam" id="TIGR00326">
    <property type="entry name" value="eubact_ribD"/>
    <property type="match status" value="1"/>
</dbReference>
<dbReference type="EC" id="1.1.1.193" evidence="15"/>
<evidence type="ECO:0000313" key="20">
    <source>
        <dbReference type="EMBL" id="AFZ26948.1"/>
    </source>
</evidence>
<dbReference type="PANTHER" id="PTHR38011">
    <property type="entry name" value="DIHYDROFOLATE REDUCTASE FAMILY PROTEIN (AFU_ORTHOLOGUE AFUA_8G06820)"/>
    <property type="match status" value="1"/>
</dbReference>
<evidence type="ECO:0000256" key="7">
    <source>
        <dbReference type="ARBA" id="ARBA00022723"/>
    </source>
</evidence>
<evidence type="ECO:0000256" key="15">
    <source>
        <dbReference type="PIRNR" id="PIRNR006769"/>
    </source>
</evidence>
<feature type="binding site" evidence="17">
    <location>
        <position position="329"/>
    </location>
    <ligand>
        <name>substrate</name>
    </ligand>
</feature>
<feature type="binding site" evidence="18">
    <location>
        <position position="125"/>
    </location>
    <ligand>
        <name>Zn(2+)</name>
        <dbReference type="ChEBI" id="CHEBI:29105"/>
        <note>catalytic</note>
    </ligand>
</feature>
<name>K9X394_9NOST</name>
<dbReference type="InterPro" id="IPR016193">
    <property type="entry name" value="Cytidine_deaminase-like"/>
</dbReference>
<evidence type="ECO:0000256" key="16">
    <source>
        <dbReference type="PIRSR" id="PIRSR006769-1"/>
    </source>
</evidence>
<keyword evidence="11 15" id="KW-0560">Oxidoreductase</keyword>
<keyword evidence="9 15" id="KW-0862">Zinc</keyword>
<dbReference type="AlphaFoldDB" id="K9X394"/>
<dbReference type="InterPro" id="IPR002125">
    <property type="entry name" value="CMP_dCMP_dom"/>
</dbReference>
<comment type="catalytic activity">
    <reaction evidence="13 15">
        <text>5-amino-6-(5-phospho-D-ribitylamino)uracil + NADP(+) = 5-amino-6-(5-phospho-D-ribosylamino)uracil + NADPH + H(+)</text>
        <dbReference type="Rhea" id="RHEA:17845"/>
        <dbReference type="ChEBI" id="CHEBI:15378"/>
        <dbReference type="ChEBI" id="CHEBI:57783"/>
        <dbReference type="ChEBI" id="CHEBI:58349"/>
        <dbReference type="ChEBI" id="CHEBI:58421"/>
        <dbReference type="ChEBI" id="CHEBI:58453"/>
        <dbReference type="EC" id="1.1.1.193"/>
    </reaction>
</comment>
<keyword evidence="21" id="KW-1185">Reference proteome</keyword>
<evidence type="ECO:0000256" key="4">
    <source>
        <dbReference type="ARBA" id="ARBA00005259"/>
    </source>
</evidence>
<evidence type="ECO:0000256" key="13">
    <source>
        <dbReference type="ARBA" id="ARBA00049861"/>
    </source>
</evidence>
<evidence type="ECO:0000256" key="14">
    <source>
        <dbReference type="ARBA" id="ARBA00049886"/>
    </source>
</evidence>
<evidence type="ECO:0000256" key="1">
    <source>
        <dbReference type="ARBA" id="ARBA00002151"/>
    </source>
</evidence>
<feature type="binding site" evidence="18">
    <location>
        <position position="91"/>
    </location>
    <ligand>
        <name>Zn(2+)</name>
        <dbReference type="ChEBI" id="CHEBI:29105"/>
        <note>catalytic</note>
    </ligand>
</feature>
<dbReference type="InterPro" id="IPR004794">
    <property type="entry name" value="Eubact_RibD"/>
</dbReference>
<evidence type="ECO:0000259" key="19">
    <source>
        <dbReference type="PROSITE" id="PS51747"/>
    </source>
</evidence>
<dbReference type="GO" id="GO:0008835">
    <property type="term" value="F:diaminohydroxyphosphoribosylaminopyrimidine deaminase activity"/>
    <property type="evidence" value="ECO:0007669"/>
    <property type="project" value="UniProtKB-EC"/>
</dbReference>
<comment type="pathway">
    <text evidence="2 15">Cofactor biosynthesis; riboflavin biosynthesis; 5-amino-6-(D-ribitylamino)uracil from GTP: step 2/4.</text>
</comment>
<evidence type="ECO:0000256" key="11">
    <source>
        <dbReference type="ARBA" id="ARBA00023002"/>
    </source>
</evidence>
<dbReference type="FunFam" id="3.40.140.10:FF:000025">
    <property type="entry name" value="Riboflavin biosynthesis protein RibD"/>
    <property type="match status" value="1"/>
</dbReference>
<feature type="active site" description="Proton donor" evidence="16">
    <location>
        <position position="93"/>
    </location>
</feature>
<feature type="binding site" evidence="17">
    <location>
        <position position="225"/>
    </location>
    <ligand>
        <name>substrate</name>
    </ligand>
</feature>
<keyword evidence="8 15" id="KW-0378">Hydrolase</keyword>
<evidence type="ECO:0000256" key="2">
    <source>
        <dbReference type="ARBA" id="ARBA00004882"/>
    </source>
</evidence>
<evidence type="ECO:0000256" key="3">
    <source>
        <dbReference type="ARBA" id="ARBA00004910"/>
    </source>
</evidence>
<evidence type="ECO:0000256" key="10">
    <source>
        <dbReference type="ARBA" id="ARBA00022857"/>
    </source>
</evidence>
<dbReference type="InterPro" id="IPR016192">
    <property type="entry name" value="APOBEC/CMP_deaminase_Zn-bd"/>
</dbReference>
<dbReference type="InterPro" id="IPR002734">
    <property type="entry name" value="RibDG_C"/>
</dbReference>
<dbReference type="Gene3D" id="3.40.430.10">
    <property type="entry name" value="Dihydrofolate Reductase, subunit A"/>
    <property type="match status" value="1"/>
</dbReference>
<feature type="binding site" evidence="17">
    <location>
        <position position="241"/>
    </location>
    <ligand>
        <name>NADP(+)</name>
        <dbReference type="ChEBI" id="CHEBI:58349"/>
    </ligand>
</feature>